<dbReference type="InterPro" id="IPR005135">
    <property type="entry name" value="Endo/exonuclease/phosphatase"/>
</dbReference>
<dbReference type="Pfam" id="PF03372">
    <property type="entry name" value="Exo_endo_phos"/>
    <property type="match status" value="1"/>
</dbReference>
<accession>A0AAU9K3U8</accession>
<protein>
    <recommendedName>
        <fullName evidence="1">Endonuclease/exonuclease/phosphatase domain-containing protein</fullName>
    </recommendedName>
</protein>
<reference evidence="2" key="1">
    <citation type="submission" date="2021-09" db="EMBL/GenBank/DDBJ databases">
        <authorList>
            <consortium name="AG Swart"/>
            <person name="Singh M."/>
            <person name="Singh A."/>
            <person name="Seah K."/>
            <person name="Emmerich C."/>
        </authorList>
    </citation>
    <scope>NUCLEOTIDE SEQUENCE</scope>
    <source>
        <strain evidence="2">ATCC30299</strain>
    </source>
</reference>
<dbReference type="Gene3D" id="3.60.10.10">
    <property type="entry name" value="Endonuclease/exonuclease/phosphatase"/>
    <property type="match status" value="1"/>
</dbReference>
<organism evidence="2 3">
    <name type="scientific">Blepharisma stoltei</name>
    <dbReference type="NCBI Taxonomy" id="1481888"/>
    <lineage>
        <taxon>Eukaryota</taxon>
        <taxon>Sar</taxon>
        <taxon>Alveolata</taxon>
        <taxon>Ciliophora</taxon>
        <taxon>Postciliodesmatophora</taxon>
        <taxon>Heterotrichea</taxon>
        <taxon>Heterotrichida</taxon>
        <taxon>Blepharismidae</taxon>
        <taxon>Blepharisma</taxon>
    </lineage>
</organism>
<dbReference type="Proteomes" id="UP001162131">
    <property type="component" value="Unassembled WGS sequence"/>
</dbReference>
<evidence type="ECO:0000313" key="2">
    <source>
        <dbReference type="EMBL" id="CAG9330313.1"/>
    </source>
</evidence>
<name>A0AAU9K3U8_9CILI</name>
<dbReference type="EMBL" id="CAJZBQ010000051">
    <property type="protein sequence ID" value="CAG9330313.1"/>
    <property type="molecule type" value="Genomic_DNA"/>
</dbReference>
<dbReference type="AlphaFoldDB" id="A0AAU9K3U8"/>
<dbReference type="InterPro" id="IPR036691">
    <property type="entry name" value="Endo/exonu/phosph_ase_sf"/>
</dbReference>
<dbReference type="GO" id="GO:0003824">
    <property type="term" value="F:catalytic activity"/>
    <property type="evidence" value="ECO:0007669"/>
    <property type="project" value="InterPro"/>
</dbReference>
<proteinExistence type="predicted"/>
<evidence type="ECO:0000259" key="1">
    <source>
        <dbReference type="Pfam" id="PF03372"/>
    </source>
</evidence>
<keyword evidence="3" id="KW-1185">Reference proteome</keyword>
<comment type="caution">
    <text evidence="2">The sequence shown here is derived from an EMBL/GenBank/DDBJ whole genome shotgun (WGS) entry which is preliminary data.</text>
</comment>
<sequence length="130" mass="14465">MLREEDADILGVCETHLDSIGNSRVVVAGYQWFGNGCSESQCGVGFLVKRGMKCKIIKNKHVKDEGRCILIEIEGKLIMEAYAPVECASAPKRDSFFDDMAEEIAAISVMDRSLIIVGDWNAHIEGFFIY</sequence>
<evidence type="ECO:0000313" key="3">
    <source>
        <dbReference type="Proteomes" id="UP001162131"/>
    </source>
</evidence>
<dbReference type="SUPFAM" id="SSF56219">
    <property type="entry name" value="DNase I-like"/>
    <property type="match status" value="1"/>
</dbReference>
<feature type="domain" description="Endonuclease/exonuclease/phosphatase" evidence="1">
    <location>
        <begin position="2"/>
        <end position="122"/>
    </location>
</feature>
<gene>
    <name evidence="2" type="ORF">BSTOLATCC_MIC51259</name>
</gene>